<dbReference type="EMBL" id="JACEIK010002996">
    <property type="protein sequence ID" value="MCD9639835.1"/>
    <property type="molecule type" value="Genomic_DNA"/>
</dbReference>
<sequence length="101" mass="11303">MNCVWSLRDSLLRIFLVVGKTSALTMNIGGVVKDWLLIAFSWSVIKDSVTPLNLIGYGLAFLGVAYYNHQKLQTLKAKEAEKKSQQSDEEDGILLTEREQG</sequence>
<evidence type="ECO:0000256" key="4">
    <source>
        <dbReference type="ARBA" id="ARBA00023136"/>
    </source>
</evidence>
<comment type="caution">
    <text evidence="7">The sequence shown here is derived from an EMBL/GenBank/DDBJ whole genome shotgun (WGS) entry which is preliminary data.</text>
</comment>
<evidence type="ECO:0000256" key="5">
    <source>
        <dbReference type="SAM" id="MobiDB-lite"/>
    </source>
</evidence>
<organism evidence="7 8">
    <name type="scientific">Datura stramonium</name>
    <name type="common">Jimsonweed</name>
    <name type="synonym">Common thornapple</name>
    <dbReference type="NCBI Taxonomy" id="4076"/>
    <lineage>
        <taxon>Eukaryota</taxon>
        <taxon>Viridiplantae</taxon>
        <taxon>Streptophyta</taxon>
        <taxon>Embryophyta</taxon>
        <taxon>Tracheophyta</taxon>
        <taxon>Spermatophyta</taxon>
        <taxon>Magnoliopsida</taxon>
        <taxon>eudicotyledons</taxon>
        <taxon>Gunneridae</taxon>
        <taxon>Pentapetalae</taxon>
        <taxon>asterids</taxon>
        <taxon>lamiids</taxon>
        <taxon>Solanales</taxon>
        <taxon>Solanaceae</taxon>
        <taxon>Solanoideae</taxon>
        <taxon>Datureae</taxon>
        <taxon>Datura</taxon>
    </lineage>
</organism>
<keyword evidence="2 6" id="KW-0812">Transmembrane</keyword>
<keyword evidence="8" id="KW-1185">Reference proteome</keyword>
<keyword evidence="4 6" id="KW-0472">Membrane</keyword>
<evidence type="ECO:0000313" key="7">
    <source>
        <dbReference type="EMBL" id="MCD9639835.1"/>
    </source>
</evidence>
<accession>A0ABS8V0B5</accession>
<evidence type="ECO:0000256" key="1">
    <source>
        <dbReference type="ARBA" id="ARBA00004141"/>
    </source>
</evidence>
<dbReference type="InterPro" id="IPR050186">
    <property type="entry name" value="TPT_transporter"/>
</dbReference>
<proteinExistence type="predicted"/>
<evidence type="ECO:0000256" key="3">
    <source>
        <dbReference type="ARBA" id="ARBA00022989"/>
    </source>
</evidence>
<comment type="subcellular location">
    <subcellularLocation>
        <location evidence="1">Membrane</location>
        <topology evidence="1">Multi-pass membrane protein</topology>
    </subcellularLocation>
</comment>
<dbReference type="PANTHER" id="PTHR11132">
    <property type="entry name" value="SOLUTE CARRIER FAMILY 35"/>
    <property type="match status" value="1"/>
</dbReference>
<name>A0ABS8V0B5_DATST</name>
<evidence type="ECO:0000256" key="2">
    <source>
        <dbReference type="ARBA" id="ARBA00022692"/>
    </source>
</evidence>
<evidence type="ECO:0000313" key="8">
    <source>
        <dbReference type="Proteomes" id="UP000823775"/>
    </source>
</evidence>
<feature type="transmembrane region" description="Helical" evidence="6">
    <location>
        <begin position="12"/>
        <end position="32"/>
    </location>
</feature>
<evidence type="ECO:0000256" key="6">
    <source>
        <dbReference type="SAM" id="Phobius"/>
    </source>
</evidence>
<gene>
    <name evidence="7" type="ORF">HAX54_024580</name>
</gene>
<reference evidence="7 8" key="1">
    <citation type="journal article" date="2021" name="BMC Genomics">
        <title>Datura genome reveals duplications of psychoactive alkaloid biosynthetic genes and high mutation rate following tissue culture.</title>
        <authorList>
            <person name="Rajewski A."/>
            <person name="Carter-House D."/>
            <person name="Stajich J."/>
            <person name="Litt A."/>
        </authorList>
    </citation>
    <scope>NUCLEOTIDE SEQUENCE [LARGE SCALE GENOMIC DNA]</scope>
    <source>
        <strain evidence="7">AR-01</strain>
    </source>
</reference>
<feature type="region of interest" description="Disordered" evidence="5">
    <location>
        <begin position="79"/>
        <end position="101"/>
    </location>
</feature>
<protein>
    <recommendedName>
        <fullName evidence="9">Sugar phosphate transporter domain-containing protein</fullName>
    </recommendedName>
</protein>
<evidence type="ECO:0008006" key="9">
    <source>
        <dbReference type="Google" id="ProtNLM"/>
    </source>
</evidence>
<keyword evidence="3 6" id="KW-1133">Transmembrane helix</keyword>
<feature type="transmembrane region" description="Helical" evidence="6">
    <location>
        <begin position="52"/>
        <end position="68"/>
    </location>
</feature>
<dbReference type="Proteomes" id="UP000823775">
    <property type="component" value="Unassembled WGS sequence"/>
</dbReference>